<sequence length="224" mass="23264">MADENTAAHSGQRVLLAGATGLVGRELLKLLLADDDVAQVHTLGRSAPTQAHPKLTHHPSDLRRIAALPPLDAALIALGTTIKIAGSQAAFRAIDHDAVLAVAQAAQLAGAARVGVVSAMGADAQSRLFYNRVKGETEADLAQLGLPCLVIARPSLLLGDRSALNQPGRRGESLGAVVSALLKPLMPANYRAICAEDVAAALWRSVKQGVPGRTVLLSGQMQPH</sequence>
<dbReference type="SUPFAM" id="SSF51735">
    <property type="entry name" value="NAD(P)-binding Rossmann-fold domains"/>
    <property type="match status" value="1"/>
</dbReference>
<proteinExistence type="predicted"/>
<dbReference type="Gene3D" id="3.40.50.720">
    <property type="entry name" value="NAD(P)-binding Rossmann-like Domain"/>
    <property type="match status" value="1"/>
</dbReference>
<dbReference type="OrthoDB" id="9798632at2"/>
<organism evidence="2 3">
    <name type="scientific">Ottowia oryzae</name>
    <dbReference type="NCBI Taxonomy" id="2109914"/>
    <lineage>
        <taxon>Bacteria</taxon>
        <taxon>Pseudomonadati</taxon>
        <taxon>Pseudomonadota</taxon>
        <taxon>Betaproteobacteria</taxon>
        <taxon>Burkholderiales</taxon>
        <taxon>Comamonadaceae</taxon>
        <taxon>Ottowia</taxon>
    </lineage>
</organism>
<evidence type="ECO:0000313" key="2">
    <source>
        <dbReference type="EMBL" id="AVO33475.1"/>
    </source>
</evidence>
<dbReference type="InterPro" id="IPR036291">
    <property type="entry name" value="NAD(P)-bd_dom_sf"/>
</dbReference>
<dbReference type="RefSeq" id="WP_106702038.1">
    <property type="nucleotide sequence ID" value="NZ_CP027666.1"/>
</dbReference>
<dbReference type="EMBL" id="CP027666">
    <property type="protein sequence ID" value="AVO33475.1"/>
    <property type="molecule type" value="Genomic_DNA"/>
</dbReference>
<protein>
    <submittedName>
        <fullName evidence="2">Nucleoside-diphosphate sugar epimerase</fullName>
    </submittedName>
</protein>
<gene>
    <name evidence="2" type="ORF">C6570_03805</name>
</gene>
<dbReference type="Proteomes" id="UP000239709">
    <property type="component" value="Chromosome"/>
</dbReference>
<dbReference type="Pfam" id="PF13460">
    <property type="entry name" value="NAD_binding_10"/>
    <property type="match status" value="1"/>
</dbReference>
<dbReference type="KEGG" id="otk:C6570_03805"/>
<reference evidence="2 3" key="1">
    <citation type="submission" date="2018-03" db="EMBL/GenBank/DDBJ databases">
        <title>Genome sequencing of Ottowia sp.</title>
        <authorList>
            <person name="Kim S.-J."/>
            <person name="Heo J."/>
            <person name="Kwon S.-W."/>
        </authorList>
    </citation>
    <scope>NUCLEOTIDE SEQUENCE [LARGE SCALE GENOMIC DNA]</scope>
    <source>
        <strain evidence="2 3">KADR8-3</strain>
    </source>
</reference>
<dbReference type="InterPro" id="IPR016040">
    <property type="entry name" value="NAD(P)-bd_dom"/>
</dbReference>
<keyword evidence="3" id="KW-1185">Reference proteome</keyword>
<dbReference type="PANTHER" id="PTHR14097:SF7">
    <property type="entry name" value="OXIDOREDUCTASE HTATIP2"/>
    <property type="match status" value="1"/>
</dbReference>
<evidence type="ECO:0000313" key="3">
    <source>
        <dbReference type="Proteomes" id="UP000239709"/>
    </source>
</evidence>
<name>A0A2S0MC39_9BURK</name>
<dbReference type="PANTHER" id="PTHR14097">
    <property type="entry name" value="OXIDOREDUCTASE HTATIP2"/>
    <property type="match status" value="1"/>
</dbReference>
<feature type="domain" description="NAD(P)-binding" evidence="1">
    <location>
        <begin position="18"/>
        <end position="138"/>
    </location>
</feature>
<accession>A0A2S0MC39</accession>
<dbReference type="AlphaFoldDB" id="A0A2S0MC39"/>
<evidence type="ECO:0000259" key="1">
    <source>
        <dbReference type="Pfam" id="PF13460"/>
    </source>
</evidence>